<keyword evidence="5" id="KW-0560">Oxidoreductase</keyword>
<dbReference type="GO" id="GO:0004601">
    <property type="term" value="F:peroxidase activity"/>
    <property type="evidence" value="ECO:0007669"/>
    <property type="project" value="UniProtKB-KW"/>
</dbReference>
<evidence type="ECO:0000256" key="7">
    <source>
        <dbReference type="ARBA" id="ARBA00025795"/>
    </source>
</evidence>
<reference evidence="10" key="1">
    <citation type="submission" date="2022-11" db="EMBL/GenBank/DDBJ databases">
        <title>Chromosomal genome sequence assembly and mating type (MAT) locus characterization of the leprose asexual lichenized fungus Lepraria neglecta (Nyl.) Erichsen.</title>
        <authorList>
            <person name="Allen J.L."/>
            <person name="Pfeffer B."/>
        </authorList>
    </citation>
    <scope>NUCLEOTIDE SEQUENCE</scope>
    <source>
        <strain evidence="10">Allen 5258</strain>
    </source>
</reference>
<dbReference type="EMBL" id="JASNWA010000011">
    <property type="protein sequence ID" value="KAK3166740.1"/>
    <property type="molecule type" value="Genomic_DNA"/>
</dbReference>
<evidence type="ECO:0000259" key="9">
    <source>
        <dbReference type="PROSITE" id="PS51405"/>
    </source>
</evidence>
<dbReference type="SUPFAM" id="SSF47571">
    <property type="entry name" value="Cloroperoxidase"/>
    <property type="match status" value="1"/>
</dbReference>
<evidence type="ECO:0000313" key="11">
    <source>
        <dbReference type="Proteomes" id="UP001276659"/>
    </source>
</evidence>
<feature type="domain" description="Heme haloperoxidase family profile" evidence="9">
    <location>
        <begin position="14"/>
        <end position="262"/>
    </location>
</feature>
<keyword evidence="4" id="KW-0479">Metal-binding</keyword>
<dbReference type="PROSITE" id="PS51405">
    <property type="entry name" value="HEME_HALOPEROXIDASE"/>
    <property type="match status" value="1"/>
</dbReference>
<organism evidence="10 11">
    <name type="scientific">Lepraria neglecta</name>
    <dbReference type="NCBI Taxonomy" id="209136"/>
    <lineage>
        <taxon>Eukaryota</taxon>
        <taxon>Fungi</taxon>
        <taxon>Dikarya</taxon>
        <taxon>Ascomycota</taxon>
        <taxon>Pezizomycotina</taxon>
        <taxon>Lecanoromycetes</taxon>
        <taxon>OSLEUM clade</taxon>
        <taxon>Lecanoromycetidae</taxon>
        <taxon>Lecanorales</taxon>
        <taxon>Lecanorineae</taxon>
        <taxon>Stereocaulaceae</taxon>
        <taxon>Lepraria</taxon>
    </lineage>
</organism>
<evidence type="ECO:0000256" key="2">
    <source>
        <dbReference type="ARBA" id="ARBA00022559"/>
    </source>
</evidence>
<evidence type="ECO:0000313" key="10">
    <source>
        <dbReference type="EMBL" id="KAK3166740.1"/>
    </source>
</evidence>
<name>A0AAD9YW85_9LECA</name>
<evidence type="ECO:0000256" key="3">
    <source>
        <dbReference type="ARBA" id="ARBA00022617"/>
    </source>
</evidence>
<feature type="region of interest" description="Disordered" evidence="8">
    <location>
        <begin position="149"/>
        <end position="174"/>
    </location>
</feature>
<dbReference type="GO" id="GO:0046872">
    <property type="term" value="F:metal ion binding"/>
    <property type="evidence" value="ECO:0007669"/>
    <property type="project" value="UniProtKB-KW"/>
</dbReference>
<dbReference type="InterPro" id="IPR000028">
    <property type="entry name" value="Chloroperoxidase"/>
</dbReference>
<dbReference type="PANTHER" id="PTHR33577">
    <property type="entry name" value="STERIGMATOCYSTIN BIOSYNTHESIS PEROXIDASE STCC-RELATED"/>
    <property type="match status" value="1"/>
</dbReference>
<feature type="region of interest" description="Disordered" evidence="8">
    <location>
        <begin position="1"/>
        <end position="24"/>
    </location>
</feature>
<keyword evidence="11" id="KW-1185">Reference proteome</keyword>
<protein>
    <recommendedName>
        <fullName evidence="9">Heme haloperoxidase family profile domain-containing protein</fullName>
    </recommendedName>
</protein>
<dbReference type="Gene3D" id="1.10.489.10">
    <property type="entry name" value="Chloroperoxidase-like"/>
    <property type="match status" value="1"/>
</dbReference>
<comment type="caution">
    <text evidence="10">The sequence shown here is derived from an EMBL/GenBank/DDBJ whole genome shotgun (WGS) entry which is preliminary data.</text>
</comment>
<keyword evidence="6" id="KW-0408">Iron</keyword>
<evidence type="ECO:0000256" key="4">
    <source>
        <dbReference type="ARBA" id="ARBA00022723"/>
    </source>
</evidence>
<keyword evidence="2" id="KW-0575">Peroxidase</keyword>
<sequence length="275" mass="30932">MSSETLPLIPKSLPRGEYAPSKPTDLRSPCPLINALANHGYLPRDGRNVIASDLMTGMKEAGISHAFRAILAYPCFLEYKPPKTVTAQPPLSVWKKLWLLFTNPYALFFSNFALREHRQFDSSGNKCINLDQMSIHGAIEHDISLSRRDVAEGDNHSPDPQLIEEMLGSSSDGGKTLSLEDLCGLQRRRIHEQLESNPTLEYGPPEHSVASGQILMMLKAFGDGQKVPCDYMRALYKEERLPVKEGWKKRWWWPVGFIEIATGLGKVQKLVGIRF</sequence>
<comment type="cofactor">
    <cofactor evidence="1">
        <name>heme b</name>
        <dbReference type="ChEBI" id="CHEBI:60344"/>
    </cofactor>
</comment>
<dbReference type="Pfam" id="PF01328">
    <property type="entry name" value="Peroxidase_2"/>
    <property type="match status" value="1"/>
</dbReference>
<dbReference type="PANTHER" id="PTHR33577:SF9">
    <property type="entry name" value="PEROXIDASE STCC"/>
    <property type="match status" value="1"/>
</dbReference>
<evidence type="ECO:0000256" key="5">
    <source>
        <dbReference type="ARBA" id="ARBA00023002"/>
    </source>
</evidence>
<dbReference type="Proteomes" id="UP001276659">
    <property type="component" value="Unassembled WGS sequence"/>
</dbReference>
<gene>
    <name evidence="10" type="ORF">OEA41_009865</name>
</gene>
<dbReference type="InterPro" id="IPR036851">
    <property type="entry name" value="Chloroperoxidase-like_sf"/>
</dbReference>
<keyword evidence="3" id="KW-0349">Heme</keyword>
<evidence type="ECO:0000256" key="6">
    <source>
        <dbReference type="ARBA" id="ARBA00023004"/>
    </source>
</evidence>
<accession>A0AAD9YW85</accession>
<evidence type="ECO:0000256" key="8">
    <source>
        <dbReference type="SAM" id="MobiDB-lite"/>
    </source>
</evidence>
<dbReference type="AlphaFoldDB" id="A0AAD9YW85"/>
<comment type="similarity">
    <text evidence="7">Belongs to the chloroperoxidase family.</text>
</comment>
<proteinExistence type="inferred from homology"/>
<evidence type="ECO:0000256" key="1">
    <source>
        <dbReference type="ARBA" id="ARBA00001970"/>
    </source>
</evidence>